<evidence type="ECO:0000313" key="2">
    <source>
        <dbReference type="Proteomes" id="UP000319103"/>
    </source>
</evidence>
<reference evidence="1 2" key="1">
    <citation type="submission" date="2019-06" db="EMBL/GenBank/DDBJ databases">
        <title>Description of Kitasatospora acidophila sp. nov. isolated from pine grove soil, and reclassification of Streptomyces novaecaesareae to Kitasatospora novaeceasareae comb. nov.</title>
        <authorList>
            <person name="Kim M.J."/>
        </authorList>
    </citation>
    <scope>NUCLEOTIDE SEQUENCE [LARGE SCALE GENOMIC DNA]</scope>
    <source>
        <strain evidence="1 2">MMS16-CNU292</strain>
    </source>
</reference>
<dbReference type="AlphaFoldDB" id="A0A540W4S5"/>
<evidence type="ECO:0000313" key="1">
    <source>
        <dbReference type="EMBL" id="TQF04000.1"/>
    </source>
</evidence>
<dbReference type="Proteomes" id="UP000319103">
    <property type="component" value="Unassembled WGS sequence"/>
</dbReference>
<dbReference type="RefSeq" id="WP_141634594.1">
    <property type="nucleotide sequence ID" value="NZ_VIGB01000003.1"/>
</dbReference>
<protein>
    <submittedName>
        <fullName evidence="1">Uncharacterized protein</fullName>
    </submittedName>
</protein>
<name>A0A540W4S5_9ACTN</name>
<organism evidence="1 2">
    <name type="scientific">Kitasatospora acidiphila</name>
    <dbReference type="NCBI Taxonomy" id="2567942"/>
    <lineage>
        <taxon>Bacteria</taxon>
        <taxon>Bacillati</taxon>
        <taxon>Actinomycetota</taxon>
        <taxon>Actinomycetes</taxon>
        <taxon>Kitasatosporales</taxon>
        <taxon>Streptomycetaceae</taxon>
        <taxon>Kitasatospora</taxon>
    </lineage>
</organism>
<dbReference type="EMBL" id="VIGB01000003">
    <property type="protein sequence ID" value="TQF04000.1"/>
    <property type="molecule type" value="Genomic_DNA"/>
</dbReference>
<proteinExistence type="predicted"/>
<sequence>MIALCGAAGAAAAHDEDGGSDQIFQRYRVMYTGTILVRLRALHPIELLQPARALLTAPE</sequence>
<keyword evidence="2" id="KW-1185">Reference proteome</keyword>
<accession>A0A540W4S5</accession>
<comment type="caution">
    <text evidence="1">The sequence shown here is derived from an EMBL/GenBank/DDBJ whole genome shotgun (WGS) entry which is preliminary data.</text>
</comment>
<gene>
    <name evidence="1" type="ORF">E6W39_19400</name>
</gene>